<dbReference type="InterPro" id="IPR000612">
    <property type="entry name" value="PMP3"/>
</dbReference>
<keyword evidence="3 6" id="KW-0812">Transmembrane</keyword>
<evidence type="ECO:0000313" key="8">
    <source>
        <dbReference type="Proteomes" id="UP001324115"/>
    </source>
</evidence>
<comment type="subcellular location">
    <subcellularLocation>
        <location evidence="1">Membrane</location>
    </subcellularLocation>
</comment>
<keyword evidence="4 6" id="KW-1133">Transmembrane helix</keyword>
<evidence type="ECO:0000256" key="3">
    <source>
        <dbReference type="ARBA" id="ARBA00022692"/>
    </source>
</evidence>
<sequence>MADEGTATCSIEIDTTRKEATHADEGTDTFIQILVAILLPFLGVYLKFGYEDEFWICLLLTFFCYLPGLIYALYVIIE</sequence>
<evidence type="ECO:0000256" key="4">
    <source>
        <dbReference type="ARBA" id="ARBA00022989"/>
    </source>
</evidence>
<comment type="similarity">
    <text evidence="2">Belongs to the UPF0057 (PMP3) family.</text>
</comment>
<evidence type="ECO:0000256" key="6">
    <source>
        <dbReference type="SAM" id="Phobius"/>
    </source>
</evidence>
<gene>
    <name evidence="7" type="ORF">RGQ29_024962</name>
</gene>
<dbReference type="PANTHER" id="PTHR21659">
    <property type="entry name" value="HYDROPHOBIC PROTEIN RCI2 LOW TEMPERATURE AND SALT RESPONSIVE PROTEIN LTI6 -RELATED"/>
    <property type="match status" value="1"/>
</dbReference>
<evidence type="ECO:0000256" key="2">
    <source>
        <dbReference type="ARBA" id="ARBA00009530"/>
    </source>
</evidence>
<proteinExistence type="inferred from homology"/>
<comment type="caution">
    <text evidence="7">The sequence shown here is derived from an EMBL/GenBank/DDBJ whole genome shotgun (WGS) entry which is preliminary data.</text>
</comment>
<keyword evidence="5 6" id="KW-0472">Membrane</keyword>
<protein>
    <submittedName>
        <fullName evidence="7">Uncharacterized protein</fullName>
    </submittedName>
</protein>
<evidence type="ECO:0000256" key="5">
    <source>
        <dbReference type="ARBA" id="ARBA00023136"/>
    </source>
</evidence>
<name>A0AAN7EWJ5_QUERU</name>
<dbReference type="GO" id="GO:0016020">
    <property type="term" value="C:membrane"/>
    <property type="evidence" value="ECO:0007669"/>
    <property type="project" value="UniProtKB-SubCell"/>
</dbReference>
<dbReference type="PROSITE" id="PS01309">
    <property type="entry name" value="UPF0057"/>
    <property type="match status" value="1"/>
</dbReference>
<evidence type="ECO:0000313" key="7">
    <source>
        <dbReference type="EMBL" id="KAK4581556.1"/>
    </source>
</evidence>
<dbReference type="EMBL" id="JAXUIC010000007">
    <property type="protein sequence ID" value="KAK4581556.1"/>
    <property type="molecule type" value="Genomic_DNA"/>
</dbReference>
<dbReference type="AlphaFoldDB" id="A0AAN7EWJ5"/>
<dbReference type="Pfam" id="PF01679">
    <property type="entry name" value="Pmp3"/>
    <property type="match status" value="1"/>
</dbReference>
<organism evidence="7 8">
    <name type="scientific">Quercus rubra</name>
    <name type="common">Northern red oak</name>
    <name type="synonym">Quercus borealis</name>
    <dbReference type="NCBI Taxonomy" id="3512"/>
    <lineage>
        <taxon>Eukaryota</taxon>
        <taxon>Viridiplantae</taxon>
        <taxon>Streptophyta</taxon>
        <taxon>Embryophyta</taxon>
        <taxon>Tracheophyta</taxon>
        <taxon>Spermatophyta</taxon>
        <taxon>Magnoliopsida</taxon>
        <taxon>eudicotyledons</taxon>
        <taxon>Gunneridae</taxon>
        <taxon>Pentapetalae</taxon>
        <taxon>rosids</taxon>
        <taxon>fabids</taxon>
        <taxon>Fagales</taxon>
        <taxon>Fagaceae</taxon>
        <taxon>Quercus</taxon>
    </lineage>
</organism>
<evidence type="ECO:0000256" key="1">
    <source>
        <dbReference type="ARBA" id="ARBA00004370"/>
    </source>
</evidence>
<dbReference type="PANTHER" id="PTHR21659:SF42">
    <property type="entry name" value="UPF0057 MEMBRANE PROTEIN ZK632.10-RELATED"/>
    <property type="match status" value="1"/>
</dbReference>
<feature type="transmembrane region" description="Helical" evidence="6">
    <location>
        <begin position="29"/>
        <end position="48"/>
    </location>
</feature>
<reference evidence="7 8" key="1">
    <citation type="journal article" date="2023" name="G3 (Bethesda)">
        <title>A haplotype-resolved chromosome-scale genome for Quercus rubra L. provides insights into the genetics of adaptive traits for red oak species.</title>
        <authorList>
            <person name="Kapoor B."/>
            <person name="Jenkins J."/>
            <person name="Schmutz J."/>
            <person name="Zhebentyayeva T."/>
            <person name="Kuelheim C."/>
            <person name="Coggeshall M."/>
            <person name="Heim C."/>
            <person name="Lasky J.R."/>
            <person name="Leites L."/>
            <person name="Islam-Faridi N."/>
            <person name="Romero-Severson J."/>
            <person name="DeLeo V.L."/>
            <person name="Lucas S.M."/>
            <person name="Lazic D."/>
            <person name="Gailing O."/>
            <person name="Carlson J."/>
            <person name="Staton M."/>
        </authorList>
    </citation>
    <scope>NUCLEOTIDE SEQUENCE [LARGE SCALE GENOMIC DNA]</scope>
    <source>
        <strain evidence="7">Pseudo-F2</strain>
    </source>
</reference>
<accession>A0AAN7EWJ5</accession>
<feature type="transmembrane region" description="Helical" evidence="6">
    <location>
        <begin position="55"/>
        <end position="77"/>
    </location>
</feature>
<keyword evidence="8" id="KW-1185">Reference proteome</keyword>
<dbReference type="Proteomes" id="UP001324115">
    <property type="component" value="Unassembled WGS sequence"/>
</dbReference>